<evidence type="ECO:0000256" key="1">
    <source>
        <dbReference type="SAM" id="MobiDB-lite"/>
    </source>
</evidence>
<organism evidence="3 4">
    <name type="scientific">Pinctada imbricata</name>
    <name type="common">Atlantic pearl-oyster</name>
    <name type="synonym">Pinctada martensii</name>
    <dbReference type="NCBI Taxonomy" id="66713"/>
    <lineage>
        <taxon>Eukaryota</taxon>
        <taxon>Metazoa</taxon>
        <taxon>Spiralia</taxon>
        <taxon>Lophotrochozoa</taxon>
        <taxon>Mollusca</taxon>
        <taxon>Bivalvia</taxon>
        <taxon>Autobranchia</taxon>
        <taxon>Pteriomorphia</taxon>
        <taxon>Pterioida</taxon>
        <taxon>Pterioidea</taxon>
        <taxon>Pteriidae</taxon>
        <taxon>Pinctada</taxon>
    </lineage>
</organism>
<dbReference type="EMBL" id="VSWD01000013">
    <property type="protein sequence ID" value="KAK3084483.1"/>
    <property type="molecule type" value="Genomic_DNA"/>
</dbReference>
<reference evidence="3" key="1">
    <citation type="submission" date="2019-08" db="EMBL/GenBank/DDBJ databases">
        <title>The improved chromosome-level genome for the pearl oyster Pinctada fucata martensii using PacBio sequencing and Hi-C.</title>
        <authorList>
            <person name="Zheng Z."/>
        </authorList>
    </citation>
    <scope>NUCLEOTIDE SEQUENCE</scope>
    <source>
        <strain evidence="3">ZZ-2019</strain>
        <tissue evidence="3">Adductor muscle</tissue>
    </source>
</reference>
<evidence type="ECO:0000259" key="2">
    <source>
        <dbReference type="Pfam" id="PF19259"/>
    </source>
</evidence>
<gene>
    <name evidence="3" type="ORF">FSP39_014275</name>
</gene>
<feature type="region of interest" description="Disordered" evidence="1">
    <location>
        <begin position="1"/>
        <end position="88"/>
    </location>
</feature>
<proteinExistence type="predicted"/>
<dbReference type="PANTHER" id="PTHR33223:SF6">
    <property type="entry name" value="CCHC-TYPE DOMAIN-CONTAINING PROTEIN"/>
    <property type="match status" value="1"/>
</dbReference>
<accession>A0AA88XH74</accession>
<dbReference type="Proteomes" id="UP001186944">
    <property type="component" value="Unassembled WGS sequence"/>
</dbReference>
<dbReference type="PANTHER" id="PTHR33223">
    <property type="entry name" value="CCHC-TYPE DOMAIN-CONTAINING PROTEIN"/>
    <property type="match status" value="1"/>
</dbReference>
<evidence type="ECO:0000313" key="3">
    <source>
        <dbReference type="EMBL" id="KAK3084483.1"/>
    </source>
</evidence>
<evidence type="ECO:0000313" key="4">
    <source>
        <dbReference type="Proteomes" id="UP001186944"/>
    </source>
</evidence>
<dbReference type="InterPro" id="IPR045358">
    <property type="entry name" value="Ty3_capsid"/>
</dbReference>
<protein>
    <recommendedName>
        <fullName evidence="2">Ty3 transposon capsid-like protein domain-containing protein</fullName>
    </recommendedName>
</protein>
<feature type="compositionally biased region" description="Polar residues" evidence="1">
    <location>
        <begin position="42"/>
        <end position="78"/>
    </location>
</feature>
<feature type="compositionally biased region" description="Basic residues" evidence="1">
    <location>
        <begin position="509"/>
        <end position="521"/>
    </location>
</feature>
<name>A0AA88XH74_PINIB</name>
<comment type="caution">
    <text evidence="3">The sequence shown here is derived from an EMBL/GenBank/DDBJ whole genome shotgun (WGS) entry which is preliminary data.</text>
</comment>
<feature type="domain" description="Ty3 transposon capsid-like protein" evidence="2">
    <location>
        <begin position="326"/>
        <end position="438"/>
    </location>
</feature>
<dbReference type="Pfam" id="PF19259">
    <property type="entry name" value="Ty3_capsid"/>
    <property type="match status" value="1"/>
</dbReference>
<keyword evidence="4" id="KW-1185">Reference proteome</keyword>
<feature type="region of interest" description="Disordered" evidence="1">
    <location>
        <begin position="485"/>
        <end position="522"/>
    </location>
</feature>
<sequence>MEDGGGNQPSQRAAGRRWQIESQEEPISVIREETEEELKQVEAQNRPVTSNGRLQTHYPQLSRPGTSSSRSQRPGSNRSTERPGTGSRKYIANMVWPLDLDLQDVSRKGDGVVLFLTAISEQASSETQAPLRYKNHYITIECQPTTPQNLVDKLVEYERSSQTMKTKPTNYNLRSTVTTDSQEQQSEIQLETAVMATGGMQNQDSTSEQRLIDMDTNTVESPELIPSIQSQEQTASVHSLGASIPPIGNIGSNTETNNIVIQQLMNLLQTQLQVQQQTNAASAQLQQHQLTVPTPSAAVKLKKYDGNGSVQIWLKSLDNWQSFHKYNDADTLCAANCALEGDAATWLETVSQDKLSTLASFKQNLKDRFAPKQLDYNLFSMTQQPKESVDTFLARAERSSLGHDLSEAFKVQFTVKGLEPRIQEKVISKEPKTFQELRHAVNLAKAELNCAAVRNDNSFNLDSLVSALNQCMAGRETTQESVQQVNAAPAENPQVYHNKQRNNFQRRGQGQRHSFRNRHHGQQGQQQCQGCGKFCYPRFTCPAYNSRCAHCGIVGHLDTVCHKLQRDTRQQPPAQPHHFPMQHQIQNVQQHPQMQQQLQHQQQYYMHAPSQNLPPNFSQ</sequence>
<dbReference type="AlphaFoldDB" id="A0AA88XH74"/>